<proteinExistence type="predicted"/>
<sequence length="545" mass="60009">MPARRADTRIYRNDYSALTPPELGRWEPDLTVSVIIAARGGQHALDLALAALAEQTYPAELLDVVVVDDHSAPALRLPTLRPRRCRIERAPDGGRGTGHARAYGAHITSGDIICWLDSDMVTDRHHIEAHARWQHVHPDCVSLGRVRFARRGPEDPAELAVLARSGRLGTTFADAPGHEWVERVLTRSEDLKAADHLGFQAYVGSSAAVRRSLYEAVGGVNPALDLGQDTEFGYRLWQAGGVFVPERQAQGWHVGDATPARTRIPSDRFRSTVLTAPMPHPRTYRERTPHRMWRVPLVQAVVDVAGARFETVRACVDRLLTGAERDLAVTLVGDWDGCAASGTEDDSWLELRLIQAGYLADARVGFETVRPRTGFPSPYLLEVPVLRGVGTDTVARLAARAERAKAGLTELTPERGDDDAPGGLRLWRTRALARALRAAEPGEDIAALVGRLHGTYRLRAAEEDLVDLRSMSAEELQTAPWPPPEPGRPVPRVRTGSSPRRAPRGRTGSTPAVRRTPRTRRGTVLALLFAPLRFVLRPLARLLRR</sequence>
<keyword evidence="3" id="KW-0808">Transferase</keyword>
<dbReference type="SUPFAM" id="SSF53448">
    <property type="entry name" value="Nucleotide-diphospho-sugar transferases"/>
    <property type="match status" value="1"/>
</dbReference>
<dbReference type="CDD" id="cd00761">
    <property type="entry name" value="Glyco_tranf_GTA_type"/>
    <property type="match status" value="1"/>
</dbReference>
<evidence type="ECO:0000313" key="4">
    <source>
        <dbReference type="Proteomes" id="UP000240542"/>
    </source>
</evidence>
<organism evidence="3 4">
    <name type="scientific">Murinocardiopsis flavida</name>
    <dbReference type="NCBI Taxonomy" id="645275"/>
    <lineage>
        <taxon>Bacteria</taxon>
        <taxon>Bacillati</taxon>
        <taxon>Actinomycetota</taxon>
        <taxon>Actinomycetes</taxon>
        <taxon>Streptosporangiales</taxon>
        <taxon>Nocardiopsidaceae</taxon>
        <taxon>Murinocardiopsis</taxon>
    </lineage>
</organism>
<feature type="domain" description="Glycosyltransferase 2-like" evidence="2">
    <location>
        <begin position="33"/>
        <end position="214"/>
    </location>
</feature>
<dbReference type="EMBL" id="PYGA01000006">
    <property type="protein sequence ID" value="PSK97997.1"/>
    <property type="molecule type" value="Genomic_DNA"/>
</dbReference>
<evidence type="ECO:0000256" key="1">
    <source>
        <dbReference type="SAM" id="MobiDB-lite"/>
    </source>
</evidence>
<keyword evidence="4" id="KW-1185">Reference proteome</keyword>
<comment type="caution">
    <text evidence="3">The sequence shown here is derived from an EMBL/GenBank/DDBJ whole genome shotgun (WGS) entry which is preliminary data.</text>
</comment>
<dbReference type="InterPro" id="IPR029044">
    <property type="entry name" value="Nucleotide-diphossugar_trans"/>
</dbReference>
<gene>
    <name evidence="3" type="ORF">CLV63_10645</name>
</gene>
<dbReference type="PANTHER" id="PTHR43685:SF3">
    <property type="entry name" value="SLR2126 PROTEIN"/>
    <property type="match status" value="1"/>
</dbReference>
<dbReference type="Gene3D" id="3.90.550.10">
    <property type="entry name" value="Spore Coat Polysaccharide Biosynthesis Protein SpsA, Chain A"/>
    <property type="match status" value="1"/>
</dbReference>
<dbReference type="InterPro" id="IPR001173">
    <property type="entry name" value="Glyco_trans_2-like"/>
</dbReference>
<dbReference type="Pfam" id="PF00535">
    <property type="entry name" value="Glycos_transf_2"/>
    <property type="match status" value="1"/>
</dbReference>
<dbReference type="PANTHER" id="PTHR43685">
    <property type="entry name" value="GLYCOSYLTRANSFERASE"/>
    <property type="match status" value="1"/>
</dbReference>
<accession>A0A2P8DL93</accession>
<evidence type="ECO:0000313" key="3">
    <source>
        <dbReference type="EMBL" id="PSK97997.1"/>
    </source>
</evidence>
<dbReference type="InterPro" id="IPR050834">
    <property type="entry name" value="Glycosyltransf_2"/>
</dbReference>
<protein>
    <submittedName>
        <fullName evidence="3">GT2 family glycosyltransferase</fullName>
    </submittedName>
</protein>
<dbReference type="GO" id="GO:0016740">
    <property type="term" value="F:transferase activity"/>
    <property type="evidence" value="ECO:0007669"/>
    <property type="project" value="UniProtKB-KW"/>
</dbReference>
<dbReference type="AlphaFoldDB" id="A0A2P8DL93"/>
<name>A0A2P8DL93_9ACTN</name>
<feature type="compositionally biased region" description="Pro residues" evidence="1">
    <location>
        <begin position="480"/>
        <end position="489"/>
    </location>
</feature>
<dbReference type="Proteomes" id="UP000240542">
    <property type="component" value="Unassembled WGS sequence"/>
</dbReference>
<evidence type="ECO:0000259" key="2">
    <source>
        <dbReference type="Pfam" id="PF00535"/>
    </source>
</evidence>
<reference evidence="3 4" key="1">
    <citation type="submission" date="2018-03" db="EMBL/GenBank/DDBJ databases">
        <title>Genomic Encyclopedia of Archaeal and Bacterial Type Strains, Phase II (KMG-II): from individual species to whole genera.</title>
        <authorList>
            <person name="Goeker M."/>
        </authorList>
    </citation>
    <scope>NUCLEOTIDE SEQUENCE [LARGE SCALE GENOMIC DNA]</scope>
    <source>
        <strain evidence="3 4">DSM 45312</strain>
    </source>
</reference>
<dbReference type="RefSeq" id="WP_245928707.1">
    <property type="nucleotide sequence ID" value="NZ_PYGA01000006.1"/>
</dbReference>
<feature type="region of interest" description="Disordered" evidence="1">
    <location>
        <begin position="472"/>
        <end position="518"/>
    </location>
</feature>